<evidence type="ECO:0000313" key="1">
    <source>
        <dbReference type="EMBL" id="CAI2370640.1"/>
    </source>
</evidence>
<keyword evidence="2" id="KW-1185">Reference proteome</keyword>
<dbReference type="AlphaFoldDB" id="A0AAD1UPE6"/>
<proteinExistence type="predicted"/>
<name>A0AAD1UPE6_EUPCR</name>
<dbReference type="EMBL" id="CAMPGE010011837">
    <property type="protein sequence ID" value="CAI2370640.1"/>
    <property type="molecule type" value="Genomic_DNA"/>
</dbReference>
<protein>
    <submittedName>
        <fullName evidence="1">Uncharacterized protein</fullName>
    </submittedName>
</protein>
<reference evidence="1" key="1">
    <citation type="submission" date="2023-07" db="EMBL/GenBank/DDBJ databases">
        <authorList>
            <consortium name="AG Swart"/>
            <person name="Singh M."/>
            <person name="Singh A."/>
            <person name="Seah K."/>
            <person name="Emmerich C."/>
        </authorList>
    </citation>
    <scope>NUCLEOTIDE SEQUENCE</scope>
    <source>
        <strain evidence="1">DP1</strain>
    </source>
</reference>
<evidence type="ECO:0000313" key="2">
    <source>
        <dbReference type="Proteomes" id="UP001295684"/>
    </source>
</evidence>
<comment type="caution">
    <text evidence="1">The sequence shown here is derived from an EMBL/GenBank/DDBJ whole genome shotgun (WGS) entry which is preliminary data.</text>
</comment>
<organism evidence="1 2">
    <name type="scientific">Euplotes crassus</name>
    <dbReference type="NCBI Taxonomy" id="5936"/>
    <lineage>
        <taxon>Eukaryota</taxon>
        <taxon>Sar</taxon>
        <taxon>Alveolata</taxon>
        <taxon>Ciliophora</taxon>
        <taxon>Intramacronucleata</taxon>
        <taxon>Spirotrichea</taxon>
        <taxon>Hypotrichia</taxon>
        <taxon>Euplotida</taxon>
        <taxon>Euplotidae</taxon>
        <taxon>Moneuplotes</taxon>
    </lineage>
</organism>
<dbReference type="Proteomes" id="UP001295684">
    <property type="component" value="Unassembled WGS sequence"/>
</dbReference>
<sequence>MLGSKYNRHKAYCKCFCVRFNEVLISACFISSLGSYIFQDIIDYTLEVPSDRGIPCISTLFASSFVSSMPESVNNFLP</sequence>
<accession>A0AAD1UPE6</accession>
<gene>
    <name evidence="1" type="ORF">ECRASSUSDP1_LOCUS11957</name>
</gene>